<evidence type="ECO:0000256" key="1">
    <source>
        <dbReference type="ARBA" id="ARBA00022676"/>
    </source>
</evidence>
<dbReference type="GO" id="GO:0005737">
    <property type="term" value="C:cytoplasm"/>
    <property type="evidence" value="ECO:0007669"/>
    <property type="project" value="TreeGrafter"/>
</dbReference>
<dbReference type="Pfam" id="PF01702">
    <property type="entry name" value="TGT"/>
    <property type="match status" value="1"/>
</dbReference>
<organism evidence="5">
    <name type="scientific">marine metagenome</name>
    <dbReference type="NCBI Taxonomy" id="408172"/>
    <lineage>
        <taxon>unclassified sequences</taxon>
        <taxon>metagenomes</taxon>
        <taxon>ecological metagenomes</taxon>
    </lineage>
</organism>
<dbReference type="InterPro" id="IPR002616">
    <property type="entry name" value="tRNA_ribo_trans-like"/>
</dbReference>
<evidence type="ECO:0000259" key="4">
    <source>
        <dbReference type="Pfam" id="PF01702"/>
    </source>
</evidence>
<evidence type="ECO:0000256" key="2">
    <source>
        <dbReference type="ARBA" id="ARBA00022679"/>
    </source>
</evidence>
<dbReference type="SUPFAM" id="SSF51713">
    <property type="entry name" value="tRNA-guanine transglycosylase"/>
    <property type="match status" value="1"/>
</dbReference>
<reference evidence="5" key="1">
    <citation type="submission" date="2018-05" db="EMBL/GenBank/DDBJ databases">
        <authorList>
            <person name="Lanie J.A."/>
            <person name="Ng W.-L."/>
            <person name="Kazmierczak K.M."/>
            <person name="Andrzejewski T.M."/>
            <person name="Davidsen T.M."/>
            <person name="Wayne K.J."/>
            <person name="Tettelin H."/>
            <person name="Glass J.I."/>
            <person name="Rusch D."/>
            <person name="Podicherti R."/>
            <person name="Tsui H.-C.T."/>
            <person name="Winkler M.E."/>
        </authorList>
    </citation>
    <scope>NUCLEOTIDE SEQUENCE</scope>
</reference>
<dbReference type="GO" id="GO:0008479">
    <property type="term" value="F:tRNA-guanosine(34) queuine transglycosylase activity"/>
    <property type="evidence" value="ECO:0007669"/>
    <property type="project" value="InterPro"/>
</dbReference>
<dbReference type="NCBIfam" id="TIGR00449">
    <property type="entry name" value="tgt_general"/>
    <property type="match status" value="1"/>
</dbReference>
<keyword evidence="2" id="KW-0808">Transferase</keyword>
<dbReference type="AlphaFoldDB" id="A0A382AI94"/>
<dbReference type="GO" id="GO:0002099">
    <property type="term" value="P:tRNA wobble guanine modification"/>
    <property type="evidence" value="ECO:0007669"/>
    <property type="project" value="TreeGrafter"/>
</dbReference>
<dbReference type="Gene3D" id="3.20.20.105">
    <property type="entry name" value="Queuine tRNA-ribosyltransferase-like"/>
    <property type="match status" value="1"/>
</dbReference>
<name>A0A382AI94_9ZZZZ</name>
<accession>A0A382AI94</accession>
<dbReference type="InterPro" id="IPR004803">
    <property type="entry name" value="TGT"/>
</dbReference>
<proteinExistence type="predicted"/>
<dbReference type="InterPro" id="IPR036511">
    <property type="entry name" value="TGT-like_sf"/>
</dbReference>
<protein>
    <recommendedName>
        <fullName evidence="4">tRNA-guanine(15) transglycosylase-like domain-containing protein</fullName>
    </recommendedName>
</protein>
<dbReference type="PANTHER" id="PTHR46499">
    <property type="entry name" value="QUEUINE TRNA-RIBOSYLTRANSFERASE"/>
    <property type="match status" value="1"/>
</dbReference>
<keyword evidence="1" id="KW-0328">Glycosyltransferase</keyword>
<evidence type="ECO:0000256" key="3">
    <source>
        <dbReference type="ARBA" id="ARBA00022694"/>
    </source>
</evidence>
<sequence length="250" mass="27510">MHTAHGDIRTPAFMPVGTAGTVKAMTPEDVKATGSDILLGNTYHLMLRPGAEQVAKLGGLHKFMNWKRPILTDSGGFQVMSLAQLRELSEDGVTFQSHIDGKKYHLTPQRSVEIQHLLGADITMVLDECPKHGQHKKDMAVSMRLSSRWAARSKEAFIDRPGYGIFGIVQGNVFKDLREESANDLKKIGFEGYAIGGLAVGESQDEMLTTLDFTIPHLPQNKPRYLMGVGTPSDIVEGVIRGIDMFDCVM</sequence>
<keyword evidence="3" id="KW-0819">tRNA processing</keyword>
<dbReference type="EMBL" id="UINC01025463">
    <property type="protein sequence ID" value="SVB01094.1"/>
    <property type="molecule type" value="Genomic_DNA"/>
</dbReference>
<dbReference type="NCBIfam" id="TIGR00430">
    <property type="entry name" value="Q_tRNA_tgt"/>
    <property type="match status" value="1"/>
</dbReference>
<feature type="non-terminal residue" evidence="5">
    <location>
        <position position="250"/>
    </location>
</feature>
<evidence type="ECO:0000313" key="5">
    <source>
        <dbReference type="EMBL" id="SVB01094.1"/>
    </source>
</evidence>
<dbReference type="InterPro" id="IPR050076">
    <property type="entry name" value="ArchSynthase1/Queuine_TRR"/>
</dbReference>
<feature type="domain" description="tRNA-guanine(15) transglycosylase-like" evidence="4">
    <location>
        <begin position="1"/>
        <end position="250"/>
    </location>
</feature>
<dbReference type="PANTHER" id="PTHR46499:SF1">
    <property type="entry name" value="QUEUINE TRNA-RIBOSYLTRANSFERASE"/>
    <property type="match status" value="1"/>
</dbReference>
<gene>
    <name evidence="5" type="ORF">METZ01_LOCUS153948</name>
</gene>